<gene>
    <name evidence="2" type="ORF">BYL167_LOCUS850</name>
</gene>
<name>A0A8S2IM03_9BILA</name>
<reference evidence="2" key="1">
    <citation type="submission" date="2021-02" db="EMBL/GenBank/DDBJ databases">
        <authorList>
            <person name="Nowell W R."/>
        </authorList>
    </citation>
    <scope>NUCLEOTIDE SEQUENCE</scope>
</reference>
<accession>A0A8S2IM03</accession>
<feature type="signal peptide" evidence="1">
    <location>
        <begin position="1"/>
        <end position="23"/>
    </location>
</feature>
<evidence type="ECO:0000313" key="2">
    <source>
        <dbReference type="EMBL" id="CAF3760790.1"/>
    </source>
</evidence>
<feature type="chain" id="PRO_5035846526" evidence="1">
    <location>
        <begin position="24"/>
        <end position="584"/>
    </location>
</feature>
<protein>
    <submittedName>
        <fullName evidence="2">Uncharacterized protein</fullName>
    </submittedName>
</protein>
<evidence type="ECO:0000313" key="3">
    <source>
        <dbReference type="Proteomes" id="UP000681967"/>
    </source>
</evidence>
<dbReference type="InterPro" id="IPR036397">
    <property type="entry name" value="RNaseH_sf"/>
</dbReference>
<organism evidence="2 3">
    <name type="scientific">Rotaria magnacalcarata</name>
    <dbReference type="NCBI Taxonomy" id="392030"/>
    <lineage>
        <taxon>Eukaryota</taxon>
        <taxon>Metazoa</taxon>
        <taxon>Spiralia</taxon>
        <taxon>Gnathifera</taxon>
        <taxon>Rotifera</taxon>
        <taxon>Eurotatoria</taxon>
        <taxon>Bdelloidea</taxon>
        <taxon>Philodinida</taxon>
        <taxon>Philodinidae</taxon>
        <taxon>Rotaria</taxon>
    </lineage>
</organism>
<dbReference type="GO" id="GO:0003676">
    <property type="term" value="F:nucleic acid binding"/>
    <property type="evidence" value="ECO:0007669"/>
    <property type="project" value="InterPro"/>
</dbReference>
<dbReference type="EMBL" id="CAJOBH010000108">
    <property type="protein sequence ID" value="CAF3760790.1"/>
    <property type="molecule type" value="Genomic_DNA"/>
</dbReference>
<keyword evidence="1" id="KW-0732">Signal</keyword>
<proteinExistence type="predicted"/>
<dbReference type="Proteomes" id="UP000681967">
    <property type="component" value="Unassembled WGS sequence"/>
</dbReference>
<dbReference type="AlphaFoldDB" id="A0A8S2IM03"/>
<comment type="caution">
    <text evidence="2">The sequence shown here is derived from an EMBL/GenBank/DDBJ whole genome shotgun (WGS) entry which is preliminary data.</text>
</comment>
<dbReference type="Gene3D" id="3.30.420.10">
    <property type="entry name" value="Ribonuclease H-like superfamily/Ribonuclease H"/>
    <property type="match status" value="1"/>
</dbReference>
<evidence type="ECO:0000256" key="1">
    <source>
        <dbReference type="SAM" id="SignalP"/>
    </source>
</evidence>
<sequence length="584" mass="67672">MAAAKVIMIVILFLTINPRTGQSDGCYCRRPNHNNHCIIPGCSNGTNAQCNTGKYYDNRYAAIGLGSTYRGCNCPGNPFNVNFNAVYNTVVPLHIYMYNYTNCTEFGLNARTDGGSIPANAASNELKNNIFRTVQYAKFGVPSCHRDSNESISVGKNLVSFLSTYMPHLQTLRLWRPDDFPWTSKSIKGKPRQNLRATLKKKLHEHELISRFAPFEPYLYQQFFINRNTNAQTLHNIIEAVKNATSFTLDTESVCVYKKPNKPALIQLQIIQENLFSYIILIEVCHLPHPDEHTFKLIQRLFEYLFESSKNIYIWGSINELEKVSKFNLFSLDQIYLSNNINLQNRFKNYWHEHHPHQSTLLSTNNDISCICEQCLDIQLNNPWSLQDAVAYQLHKWLDKRYTCSTFDIATSSTNIPSLQQYTRAPYDNILFDDDQEQRTSPQQRTILLNERQRELSNERQRKLSNERQWELSNTTTTLEQISDDENIPQTPQINLSHTIHSSNNPTNLAPLTIDEKRKIHNRSCTLKQRKKLYRHEFIRRGIDNRFSISQIKQILRAHKINFLAINKATSSTTNRTSLYIGIE</sequence>
<feature type="non-terminal residue" evidence="2">
    <location>
        <position position="1"/>
    </location>
</feature>